<dbReference type="SMART" id="SM00033">
    <property type="entry name" value="CH"/>
    <property type="match status" value="1"/>
</dbReference>
<evidence type="ECO:0000256" key="3">
    <source>
        <dbReference type="ARBA" id="ARBA00061655"/>
    </source>
</evidence>
<dbReference type="FunFam" id="1.10.418.10:FF:000009">
    <property type="entry name" value="smoothelin isoform X2"/>
    <property type="match status" value="1"/>
</dbReference>
<organism evidence="7">
    <name type="scientific">Culicoides sonorensis</name>
    <name type="common">Biting midge</name>
    <dbReference type="NCBI Taxonomy" id="179676"/>
    <lineage>
        <taxon>Eukaryota</taxon>
        <taxon>Metazoa</taxon>
        <taxon>Ecdysozoa</taxon>
        <taxon>Arthropoda</taxon>
        <taxon>Hexapoda</taxon>
        <taxon>Insecta</taxon>
        <taxon>Pterygota</taxon>
        <taxon>Neoptera</taxon>
        <taxon>Endopterygota</taxon>
        <taxon>Diptera</taxon>
        <taxon>Nematocera</taxon>
        <taxon>Chironomoidea</taxon>
        <taxon>Ceratopogonidae</taxon>
        <taxon>Ceratopogoninae</taxon>
        <taxon>Culicoides</taxon>
        <taxon>Monoculicoides</taxon>
    </lineage>
</organism>
<feature type="domain" description="Calponin-homology (CH)" evidence="5">
    <location>
        <begin position="119"/>
        <end position="225"/>
    </location>
</feature>
<dbReference type="Gene3D" id="1.10.418.10">
    <property type="entry name" value="Calponin-like domain"/>
    <property type="match status" value="1"/>
</dbReference>
<evidence type="ECO:0000313" key="7">
    <source>
        <dbReference type="EMBL" id="SSX17155.1"/>
    </source>
</evidence>
<dbReference type="InterPro" id="IPR001715">
    <property type="entry name" value="CH_dom"/>
</dbReference>
<dbReference type="PROSITE" id="PS50021">
    <property type="entry name" value="CH"/>
    <property type="match status" value="1"/>
</dbReference>
<dbReference type="SUPFAM" id="SSF47576">
    <property type="entry name" value="Calponin-homology domain, CH-domain"/>
    <property type="match status" value="1"/>
</dbReference>
<comment type="similarity">
    <text evidence="3">Belongs to the smoothelin family.</text>
</comment>
<evidence type="ECO:0000256" key="4">
    <source>
        <dbReference type="SAM" id="MobiDB-lite"/>
    </source>
</evidence>
<feature type="compositionally biased region" description="Polar residues" evidence="4">
    <location>
        <begin position="13"/>
        <end position="27"/>
    </location>
</feature>
<dbReference type="VEuPathDB" id="VectorBase:CSON009985"/>
<feature type="compositionally biased region" description="Basic residues" evidence="4">
    <location>
        <begin position="1"/>
        <end position="11"/>
    </location>
</feature>
<dbReference type="PANTHER" id="PTHR23167:SF88">
    <property type="entry name" value="CALPONIN-HOMOLOGY (CH) DOMAIN-CONTAINING PROTEIN"/>
    <property type="match status" value="1"/>
</dbReference>
<dbReference type="CDD" id="cd21200">
    <property type="entry name" value="CH_SMTN-like"/>
    <property type="match status" value="1"/>
</dbReference>
<name>A0A336LHS0_CULSO</name>
<evidence type="ECO:0000259" key="5">
    <source>
        <dbReference type="PROSITE" id="PS50021"/>
    </source>
</evidence>
<feature type="region of interest" description="Disordered" evidence="4">
    <location>
        <begin position="1"/>
        <end position="80"/>
    </location>
</feature>
<dbReference type="InterPro" id="IPR036872">
    <property type="entry name" value="CH_dom_sf"/>
</dbReference>
<evidence type="ECO:0000256" key="2">
    <source>
        <dbReference type="ARBA" id="ARBA00023054"/>
    </source>
</evidence>
<dbReference type="EMBL" id="UFQS01000003">
    <property type="protein sequence ID" value="SSW96768.1"/>
    <property type="molecule type" value="Genomic_DNA"/>
</dbReference>
<dbReference type="PANTHER" id="PTHR23167">
    <property type="entry name" value="CALPONIN HOMOLOGY DOMAIN-CONTAINING PROTEIN DDB_G0272472-RELATED"/>
    <property type="match status" value="1"/>
</dbReference>
<dbReference type="InterPro" id="IPR050540">
    <property type="entry name" value="F-actin_Monoox_Mical"/>
</dbReference>
<dbReference type="AlphaFoldDB" id="A0A336LHS0"/>
<reference evidence="6" key="1">
    <citation type="submission" date="2018-04" db="EMBL/GenBank/DDBJ databases">
        <authorList>
            <person name="Go L.Y."/>
            <person name="Mitchell J.A."/>
        </authorList>
    </citation>
    <scope>NUCLEOTIDE SEQUENCE</scope>
    <source>
        <tissue evidence="6">Whole organism</tissue>
    </source>
</reference>
<evidence type="ECO:0000256" key="1">
    <source>
        <dbReference type="ARBA" id="ARBA00022553"/>
    </source>
</evidence>
<accession>A0A336LHS0</accession>
<feature type="compositionally biased region" description="Low complexity" evidence="4">
    <location>
        <begin position="48"/>
        <end position="80"/>
    </location>
</feature>
<keyword evidence="1" id="KW-0597">Phosphoprotein</keyword>
<gene>
    <name evidence="7" type="primary">CSON009985</name>
</gene>
<protein>
    <submittedName>
        <fullName evidence="7">CSON009985 protein</fullName>
    </submittedName>
</protein>
<proteinExistence type="inferred from homology"/>
<dbReference type="EMBL" id="UFQT01000003">
    <property type="protein sequence ID" value="SSX17155.1"/>
    <property type="molecule type" value="Genomic_DNA"/>
</dbReference>
<reference evidence="7" key="2">
    <citation type="submission" date="2018-07" db="EMBL/GenBank/DDBJ databases">
        <authorList>
            <person name="Quirk P.G."/>
            <person name="Krulwich T.A."/>
        </authorList>
    </citation>
    <scope>NUCLEOTIDE SEQUENCE</scope>
</reference>
<evidence type="ECO:0000313" key="6">
    <source>
        <dbReference type="EMBL" id="SSW96768.1"/>
    </source>
</evidence>
<sequence>MDVSCQKKKKIGASQNISSDDGTTGDKNITKKEESSEVTMHKTLGNESTMTKAVTTKTVSSSISKNNSSSTTALKSSSNSSLNKVQANQSLFMKNMSSLTGVSATSSPAVATTVTPRGESNIQKMLQWAQNKTRGYENVKIENFSSSWQDGMAFCALIHHFYPDAFDFSKLNPKNRRGNFTLAFRVAEDKAGIAPLLDVDDMVMMKKPDWKCVFTYVQSMHRHLREKSI</sequence>
<keyword evidence="2" id="KW-0175">Coiled coil</keyword>
<dbReference type="Pfam" id="PF00307">
    <property type="entry name" value="CH"/>
    <property type="match status" value="1"/>
</dbReference>